<keyword evidence="22" id="KW-1185">Reference proteome</keyword>
<comment type="catalytic activity">
    <reaction evidence="15">
        <text>a beta-D-galactoside + CMP-N-acetyl-beta-neuraminate = an N-acetyl-alpha-neuraminyl-(2-&gt;6)-beta-D-galactosyl derivative + CMP + H(+)</text>
        <dbReference type="Rhea" id="RHEA:52104"/>
        <dbReference type="ChEBI" id="CHEBI:15378"/>
        <dbReference type="ChEBI" id="CHEBI:28034"/>
        <dbReference type="ChEBI" id="CHEBI:57812"/>
        <dbReference type="ChEBI" id="CHEBI:60377"/>
        <dbReference type="ChEBI" id="CHEBI:136398"/>
        <dbReference type="EC" id="2.4.3.1"/>
    </reaction>
</comment>
<comment type="subcellular location">
    <subcellularLocation>
        <location evidence="1">Golgi apparatus</location>
        <location evidence="1">Golgi stack membrane</location>
        <topology evidence="1">Single-pass type II membrane protein</topology>
    </subcellularLocation>
    <subcellularLocation>
        <location evidence="2">Secreted</location>
    </subcellularLocation>
</comment>
<dbReference type="GO" id="GO:0005576">
    <property type="term" value="C:extracellular region"/>
    <property type="evidence" value="ECO:0007669"/>
    <property type="project" value="UniProtKB-SubCell"/>
</dbReference>
<comment type="similarity">
    <text evidence="4">Belongs to the glycosyltransferase 29 family.</text>
</comment>
<evidence type="ECO:0000256" key="9">
    <source>
        <dbReference type="ARBA" id="ARBA00022968"/>
    </source>
</evidence>
<keyword evidence="8 21" id="KW-0812">Transmembrane</keyword>
<evidence type="ECO:0000313" key="22">
    <source>
        <dbReference type="Proteomes" id="UP001190640"/>
    </source>
</evidence>
<sequence length="449" mass="50636">MRRPSRSADPWHCLWLPRRWGRGCVWLSFVLLCLAMVYVICLQSGLVLRLGPRAALRGIHARHAGNRTLELLPAGSSSRNLGSAPQALPWGSFFSSIRSFWQRLVEVLVGSRRHRRASQSSLPAQPLPWPVWQKELSSQVLGPRLQQVFRNYQAMNKYHVPPDAGPRQGTPHLTGMELLCQLKGRVDVTTLLGDEGPFAAPEWVGVLPRRSLAEDLGPLERCAVVSSAGSMLGSGLGKEIDSHDAVLRFNGAPTMGYEHDVGTKTTLRLVNSQLMASPDQHFLDGLLYAQGALVAWDPAPYPGDLQEWYEAPDYPLFGPFRTVRSRRPWQLFHLLHPRLQWQLWELVQEGAREQVQRNPPSSGLLGTVLMMSLCNTVHVYEFLPSRRQTHQCHYYQTFSDDACTLGAYHPLLFEKELVRRMNRGSQEDLAQRGRVTLPGFRALNCSEDE</sequence>
<accession>A0AA97L7A9</accession>
<name>A0AA97L7A9_EUBMA</name>
<keyword evidence="13" id="KW-1015">Disulfide bond</keyword>
<dbReference type="InterPro" id="IPR038578">
    <property type="entry name" value="GT29-like_sf"/>
</dbReference>
<evidence type="ECO:0000256" key="6">
    <source>
        <dbReference type="ARBA" id="ARBA00022676"/>
    </source>
</evidence>
<evidence type="ECO:0000256" key="12">
    <source>
        <dbReference type="ARBA" id="ARBA00023136"/>
    </source>
</evidence>
<evidence type="ECO:0000256" key="5">
    <source>
        <dbReference type="ARBA" id="ARBA00022525"/>
    </source>
</evidence>
<evidence type="ECO:0000256" key="13">
    <source>
        <dbReference type="ARBA" id="ARBA00023157"/>
    </source>
</evidence>
<dbReference type="Pfam" id="PF00777">
    <property type="entry name" value="Glyco_transf_29"/>
    <property type="match status" value="1"/>
</dbReference>
<evidence type="ECO:0000256" key="21">
    <source>
        <dbReference type="SAM" id="Phobius"/>
    </source>
</evidence>
<gene>
    <name evidence="23" type="primary">LOC129336472</name>
</gene>
<evidence type="ECO:0000256" key="16">
    <source>
        <dbReference type="ARBA" id="ARBA00034329"/>
    </source>
</evidence>
<dbReference type="GO" id="GO:0097503">
    <property type="term" value="P:sialylation"/>
    <property type="evidence" value="ECO:0007669"/>
    <property type="project" value="TreeGrafter"/>
</dbReference>
<dbReference type="AlphaFoldDB" id="A0AA97L7A9"/>
<proteinExistence type="inferred from homology"/>
<keyword evidence="5" id="KW-0964">Secreted</keyword>
<dbReference type="PANTHER" id="PTHR46059">
    <property type="entry name" value="BETA-GALACTOSIDE ALPHA-2,6-SIALYLTRANSFERASE"/>
    <property type="match status" value="1"/>
</dbReference>
<dbReference type="RefSeq" id="XP_054845555.1">
    <property type="nucleotide sequence ID" value="XM_054989580.1"/>
</dbReference>
<evidence type="ECO:0000256" key="19">
    <source>
        <dbReference type="ARBA" id="ARBA00076676"/>
    </source>
</evidence>
<comment type="pathway">
    <text evidence="3">Protein modification; protein glycosylation.</text>
</comment>
<keyword evidence="10 21" id="KW-1133">Transmembrane helix</keyword>
<dbReference type="PANTHER" id="PTHR46059:SF2">
    <property type="entry name" value="BETA-GALACTOSIDE ALPHA-2,6-SIALYLTRANSFERASE 1"/>
    <property type="match status" value="1"/>
</dbReference>
<keyword evidence="6" id="KW-0328">Glycosyltransferase</keyword>
<dbReference type="GO" id="GO:0032580">
    <property type="term" value="C:Golgi cisterna membrane"/>
    <property type="evidence" value="ECO:0007669"/>
    <property type="project" value="UniProtKB-SubCell"/>
</dbReference>
<evidence type="ECO:0000256" key="17">
    <source>
        <dbReference type="ARBA" id="ARBA00069321"/>
    </source>
</evidence>
<evidence type="ECO:0000313" key="23">
    <source>
        <dbReference type="RefSeq" id="XP_054845555.1"/>
    </source>
</evidence>
<organism evidence="22 23">
    <name type="scientific">Eublepharis macularius</name>
    <name type="common">Leopard gecko</name>
    <name type="synonym">Cyrtodactylus macularius</name>
    <dbReference type="NCBI Taxonomy" id="481883"/>
    <lineage>
        <taxon>Eukaryota</taxon>
        <taxon>Metazoa</taxon>
        <taxon>Chordata</taxon>
        <taxon>Craniata</taxon>
        <taxon>Vertebrata</taxon>
        <taxon>Euteleostomi</taxon>
        <taxon>Lepidosauria</taxon>
        <taxon>Squamata</taxon>
        <taxon>Bifurcata</taxon>
        <taxon>Gekkota</taxon>
        <taxon>Eublepharidae</taxon>
        <taxon>Eublepharinae</taxon>
        <taxon>Eublepharis</taxon>
    </lineage>
</organism>
<dbReference type="GO" id="GO:0003835">
    <property type="term" value="F:beta-galactoside alpha-2,6-sialyltransferase activity"/>
    <property type="evidence" value="ECO:0007669"/>
    <property type="project" value="UniProtKB-EC"/>
</dbReference>
<dbReference type="EC" id="2.4.3.1" evidence="16"/>
<feature type="transmembrane region" description="Helical" evidence="21">
    <location>
        <begin position="20"/>
        <end position="40"/>
    </location>
</feature>
<evidence type="ECO:0000256" key="18">
    <source>
        <dbReference type="ARBA" id="ARBA00076526"/>
    </source>
</evidence>
<dbReference type="Gene3D" id="3.90.1480.20">
    <property type="entry name" value="Glycosyl transferase family 29"/>
    <property type="match status" value="1"/>
</dbReference>
<keyword evidence="11" id="KW-0333">Golgi apparatus</keyword>
<evidence type="ECO:0000256" key="14">
    <source>
        <dbReference type="ARBA" id="ARBA00023180"/>
    </source>
</evidence>
<keyword evidence="9" id="KW-0735">Signal-anchor</keyword>
<keyword evidence="12 21" id="KW-0472">Membrane</keyword>
<evidence type="ECO:0000256" key="7">
    <source>
        <dbReference type="ARBA" id="ARBA00022679"/>
    </source>
</evidence>
<reference evidence="23" key="1">
    <citation type="submission" date="2025-08" db="UniProtKB">
        <authorList>
            <consortium name="RefSeq"/>
        </authorList>
    </citation>
    <scope>IDENTIFICATION</scope>
    <source>
        <tissue evidence="23">Blood</tissue>
    </source>
</reference>
<evidence type="ECO:0000256" key="4">
    <source>
        <dbReference type="ARBA" id="ARBA00006003"/>
    </source>
</evidence>
<evidence type="ECO:0000256" key="8">
    <source>
        <dbReference type="ARBA" id="ARBA00022692"/>
    </source>
</evidence>
<evidence type="ECO:0000256" key="11">
    <source>
        <dbReference type="ARBA" id="ARBA00023034"/>
    </source>
</evidence>
<keyword evidence="14" id="KW-0325">Glycoprotein</keyword>
<evidence type="ECO:0000256" key="3">
    <source>
        <dbReference type="ARBA" id="ARBA00004922"/>
    </source>
</evidence>
<evidence type="ECO:0000256" key="20">
    <source>
        <dbReference type="ARBA" id="ARBA00080062"/>
    </source>
</evidence>
<dbReference type="GO" id="GO:0018279">
    <property type="term" value="P:protein N-linked glycosylation via asparagine"/>
    <property type="evidence" value="ECO:0007669"/>
    <property type="project" value="TreeGrafter"/>
</dbReference>
<keyword evidence="7" id="KW-0808">Transferase</keyword>
<dbReference type="KEGG" id="emc:129336472"/>
<dbReference type="Proteomes" id="UP001190640">
    <property type="component" value="Chromosome 1"/>
</dbReference>
<evidence type="ECO:0000256" key="2">
    <source>
        <dbReference type="ARBA" id="ARBA00004613"/>
    </source>
</evidence>
<protein>
    <recommendedName>
        <fullName evidence="17">Beta-galactoside alpha-2,6-sialyltransferase 1</fullName>
        <ecNumber evidence="16">2.4.3.1</ecNumber>
    </recommendedName>
    <alternativeName>
        <fullName evidence="20">CMP-N-acetylneuraminate-beta-galactosamide-alpha-2,6-sialyltransferase 1</fullName>
    </alternativeName>
    <alternativeName>
        <fullName evidence="19">ST6Gal I</fullName>
    </alternativeName>
    <alternativeName>
        <fullName evidence="18">Sialyltransferase 1</fullName>
    </alternativeName>
</protein>
<dbReference type="InterPro" id="IPR001675">
    <property type="entry name" value="Glyco_trans_29"/>
</dbReference>
<evidence type="ECO:0000256" key="1">
    <source>
        <dbReference type="ARBA" id="ARBA00004447"/>
    </source>
</evidence>
<evidence type="ECO:0000256" key="15">
    <source>
        <dbReference type="ARBA" id="ARBA00034249"/>
    </source>
</evidence>
<evidence type="ECO:0000256" key="10">
    <source>
        <dbReference type="ARBA" id="ARBA00022989"/>
    </source>
</evidence>
<dbReference type="GeneID" id="129336472"/>
<dbReference type="FunFam" id="3.90.1480.20:FF:000012">
    <property type="entry name" value="ST6 beta-galactoside alpha-2,6-sialyltransferase 1"/>
    <property type="match status" value="1"/>
</dbReference>